<evidence type="ECO:0000313" key="1">
    <source>
        <dbReference type="EMBL" id="JAE15412.1"/>
    </source>
</evidence>
<organism evidence="1">
    <name type="scientific">Arundo donax</name>
    <name type="common">Giant reed</name>
    <name type="synonym">Donax arundinaceus</name>
    <dbReference type="NCBI Taxonomy" id="35708"/>
    <lineage>
        <taxon>Eukaryota</taxon>
        <taxon>Viridiplantae</taxon>
        <taxon>Streptophyta</taxon>
        <taxon>Embryophyta</taxon>
        <taxon>Tracheophyta</taxon>
        <taxon>Spermatophyta</taxon>
        <taxon>Magnoliopsida</taxon>
        <taxon>Liliopsida</taxon>
        <taxon>Poales</taxon>
        <taxon>Poaceae</taxon>
        <taxon>PACMAD clade</taxon>
        <taxon>Arundinoideae</taxon>
        <taxon>Arundineae</taxon>
        <taxon>Arundo</taxon>
    </lineage>
</organism>
<protein>
    <submittedName>
        <fullName evidence="1">Uncharacterized protein</fullName>
    </submittedName>
</protein>
<dbReference type="AlphaFoldDB" id="A0A0A9FT13"/>
<accession>A0A0A9FT13</accession>
<reference evidence="1" key="1">
    <citation type="submission" date="2014-09" db="EMBL/GenBank/DDBJ databases">
        <authorList>
            <person name="Magalhaes I.L.F."/>
            <person name="Oliveira U."/>
            <person name="Santos F.R."/>
            <person name="Vidigal T.H.D.A."/>
            <person name="Brescovit A.D."/>
            <person name="Santos A.J."/>
        </authorList>
    </citation>
    <scope>NUCLEOTIDE SEQUENCE</scope>
    <source>
        <tissue evidence="1">Shoot tissue taken approximately 20 cm above the soil surface</tissue>
    </source>
</reference>
<sequence>MLSRERVLSKMNSIFLLMKHSLLLQLHLFLPMFGGNDFPKFLSVDPSFSCHLESPYNKI</sequence>
<dbReference type="EMBL" id="GBRH01182484">
    <property type="protein sequence ID" value="JAE15412.1"/>
    <property type="molecule type" value="Transcribed_RNA"/>
</dbReference>
<proteinExistence type="predicted"/>
<name>A0A0A9FT13_ARUDO</name>
<reference evidence="1" key="2">
    <citation type="journal article" date="2015" name="Data Brief">
        <title>Shoot transcriptome of the giant reed, Arundo donax.</title>
        <authorList>
            <person name="Barrero R.A."/>
            <person name="Guerrero F.D."/>
            <person name="Moolhuijzen P."/>
            <person name="Goolsby J.A."/>
            <person name="Tidwell J."/>
            <person name="Bellgard S.E."/>
            <person name="Bellgard M.I."/>
        </authorList>
    </citation>
    <scope>NUCLEOTIDE SEQUENCE</scope>
    <source>
        <tissue evidence="1">Shoot tissue taken approximately 20 cm above the soil surface</tissue>
    </source>
</reference>